<dbReference type="EMBL" id="JAEACQ010000267">
    <property type="protein sequence ID" value="MBL7631336.1"/>
    <property type="molecule type" value="Genomic_DNA"/>
</dbReference>
<evidence type="ECO:0000259" key="1">
    <source>
        <dbReference type="PROSITE" id="PS51186"/>
    </source>
</evidence>
<organism evidence="2 3">
    <name type="scientific">Frankia nepalensis</name>
    <dbReference type="NCBI Taxonomy" id="1836974"/>
    <lineage>
        <taxon>Bacteria</taxon>
        <taxon>Bacillati</taxon>
        <taxon>Actinomycetota</taxon>
        <taxon>Actinomycetes</taxon>
        <taxon>Frankiales</taxon>
        <taxon>Frankiaceae</taxon>
        <taxon>Frankia</taxon>
    </lineage>
</organism>
<evidence type="ECO:0000313" key="3">
    <source>
        <dbReference type="Proteomes" id="UP000604475"/>
    </source>
</evidence>
<dbReference type="PROSITE" id="PS51186">
    <property type="entry name" value="GNAT"/>
    <property type="match status" value="1"/>
</dbReference>
<evidence type="ECO:0000313" key="2">
    <source>
        <dbReference type="EMBL" id="MBL7631336.1"/>
    </source>
</evidence>
<dbReference type="Pfam" id="PF24553">
    <property type="entry name" value="Rv0428c_C"/>
    <property type="match status" value="1"/>
</dbReference>
<keyword evidence="3" id="KW-1185">Reference proteome</keyword>
<dbReference type="InterPro" id="IPR016181">
    <property type="entry name" value="Acyl_CoA_acyltransferase"/>
</dbReference>
<comment type="caution">
    <text evidence="2">The sequence shown here is derived from an EMBL/GenBank/DDBJ whole genome shotgun (WGS) entry which is preliminary data.</text>
</comment>
<feature type="domain" description="N-acetyltransferase" evidence="1">
    <location>
        <begin position="152"/>
        <end position="292"/>
    </location>
</feature>
<dbReference type="GO" id="GO:0016747">
    <property type="term" value="F:acyltransferase activity, transferring groups other than amino-acyl groups"/>
    <property type="evidence" value="ECO:0007669"/>
    <property type="project" value="InterPro"/>
</dbReference>
<reference evidence="2" key="1">
    <citation type="submission" date="2020-12" db="EMBL/GenBank/DDBJ databases">
        <title>Genomic characterization of non-nitrogen-fixing Frankia strains.</title>
        <authorList>
            <person name="Carlos-Shanley C."/>
            <person name="Guerra T."/>
            <person name="Hahn D."/>
        </authorList>
    </citation>
    <scope>NUCLEOTIDE SEQUENCE</scope>
    <source>
        <strain evidence="2">CN6</strain>
    </source>
</reference>
<dbReference type="PANTHER" id="PTHR43072:SF60">
    <property type="entry name" value="L-2,4-DIAMINOBUTYRIC ACID ACETYLTRANSFERASE"/>
    <property type="match status" value="1"/>
</dbReference>
<protein>
    <submittedName>
        <fullName evidence="2">GNAT family N-acetyltransferase</fullName>
    </submittedName>
</protein>
<dbReference type="AlphaFoldDB" id="A0A937UUN0"/>
<accession>A0A937UUN0</accession>
<sequence>MNVAADPLAAPRWFTDTAADAELGRVTGFADRAALTAELEALAFRGWPALRTEAVGGWVLRDSGGVTRRGNSVWARGDVADLTGALAAVERFYARAGRPSIFQLTPVSRPDRLADALDRAGYAPDSGPTDVCVADLATLAADGAVSPAGRGVAVRTSLAERPDESWLNVCAAGGMSMFGAPRATSVDVLSRVTQPTAYVTATVDGAPVGAGRAVADGEWLGIYSMATLPAARGRGVATAVLAALARWAVLAGARRAYLQVEQDNAAARRLYAGRGFLPVYRYTYRVLAPSGRLG</sequence>
<dbReference type="SUPFAM" id="SSF55729">
    <property type="entry name" value="Acyl-CoA N-acyltransferases (Nat)"/>
    <property type="match status" value="1"/>
</dbReference>
<dbReference type="Proteomes" id="UP000604475">
    <property type="component" value="Unassembled WGS sequence"/>
</dbReference>
<name>A0A937UUN0_9ACTN</name>
<dbReference type="RefSeq" id="WP_203004328.1">
    <property type="nucleotide sequence ID" value="NZ_JADWYU010000249.1"/>
</dbReference>
<proteinExistence type="predicted"/>
<dbReference type="InterPro" id="IPR056935">
    <property type="entry name" value="Rv0428c-like_C"/>
</dbReference>
<dbReference type="InterPro" id="IPR000182">
    <property type="entry name" value="GNAT_dom"/>
</dbReference>
<gene>
    <name evidence="2" type="ORF">I7412_30080</name>
</gene>
<dbReference type="Gene3D" id="3.40.630.30">
    <property type="match status" value="1"/>
</dbReference>
<dbReference type="PANTHER" id="PTHR43072">
    <property type="entry name" value="N-ACETYLTRANSFERASE"/>
    <property type="match status" value="1"/>
</dbReference>